<keyword evidence="1" id="KW-0175">Coiled coil</keyword>
<evidence type="ECO:0000313" key="5">
    <source>
        <dbReference type="WBParaSite" id="Gr19_v10_g9706.t1"/>
    </source>
</evidence>
<sequence>MPISTESSNGGDITADQEFLWPTLINLDSAKELRLLRDRIAQLERQQEVNSPNSSASFDLVAQNENDEVDTLYSQNEIEPNNDKESIADHEEEQTNPDQLEEKIKQIELELKGMKRLKEEVSAKMEEYQKQQQVAIDGKIGKDENSAAVSIPGQWWRCDPYRIAGAIVLFIFVIYTAHRLNEQNENRLKMNATVVAELEGQKLSNAFKFTEIEQKNDKLEKYQKEQQQNMEEYKKEQKLNISDLQKTVATFRKIVPPNRWDSAVCHDKLALIGPDRLIVQHNGKLWGWNSVLAEQPVPKNPYFEVQILRNKGAILIGLASKQMPLDKHGGDHEGTYGYSNWGKFWGHEVEGCFYDEGRPYITGKPEFEEGDVVGCGVNLKNGQIIYTLNGERLETAGLFVDSAADLFPCVSLARRGTKIEANFGPDFQFNIANGI</sequence>
<protein>
    <submittedName>
        <fullName evidence="5">B30.2/SPRY domain-containing protein</fullName>
    </submittedName>
</protein>
<dbReference type="Proteomes" id="UP000887572">
    <property type="component" value="Unplaced"/>
</dbReference>
<dbReference type="WBParaSite" id="Gr19_v10_g9706.t1">
    <property type="protein sequence ID" value="Gr19_v10_g9706.t1"/>
    <property type="gene ID" value="Gr19_v10_g9706"/>
</dbReference>
<dbReference type="Pfam" id="PF00622">
    <property type="entry name" value="SPRY"/>
    <property type="match status" value="1"/>
</dbReference>
<proteinExistence type="predicted"/>
<reference evidence="5" key="1">
    <citation type="submission" date="2022-11" db="UniProtKB">
        <authorList>
            <consortium name="WormBaseParasite"/>
        </authorList>
    </citation>
    <scope>IDENTIFICATION</scope>
</reference>
<organism evidence="4 5">
    <name type="scientific">Globodera rostochiensis</name>
    <name type="common">Golden nematode worm</name>
    <name type="synonym">Heterodera rostochiensis</name>
    <dbReference type="NCBI Taxonomy" id="31243"/>
    <lineage>
        <taxon>Eukaryota</taxon>
        <taxon>Metazoa</taxon>
        <taxon>Ecdysozoa</taxon>
        <taxon>Nematoda</taxon>
        <taxon>Chromadorea</taxon>
        <taxon>Rhabditida</taxon>
        <taxon>Tylenchina</taxon>
        <taxon>Tylenchomorpha</taxon>
        <taxon>Tylenchoidea</taxon>
        <taxon>Heteroderidae</taxon>
        <taxon>Heteroderinae</taxon>
        <taxon>Globodera</taxon>
    </lineage>
</organism>
<evidence type="ECO:0000259" key="3">
    <source>
        <dbReference type="PROSITE" id="PS50188"/>
    </source>
</evidence>
<dbReference type="CDD" id="cd12885">
    <property type="entry name" value="SPRY_RanBP_like"/>
    <property type="match status" value="1"/>
</dbReference>
<dbReference type="SMART" id="SM00449">
    <property type="entry name" value="SPRY"/>
    <property type="match status" value="1"/>
</dbReference>
<feature type="coiled-coil region" evidence="1">
    <location>
        <begin position="205"/>
        <end position="239"/>
    </location>
</feature>
<feature type="region of interest" description="Disordered" evidence="2">
    <location>
        <begin position="72"/>
        <end position="98"/>
    </location>
</feature>
<dbReference type="SUPFAM" id="SSF49899">
    <property type="entry name" value="Concanavalin A-like lectins/glucanases"/>
    <property type="match status" value="1"/>
</dbReference>
<accession>A0A914IDW5</accession>
<evidence type="ECO:0000256" key="2">
    <source>
        <dbReference type="SAM" id="MobiDB-lite"/>
    </source>
</evidence>
<evidence type="ECO:0000256" key="1">
    <source>
        <dbReference type="SAM" id="Coils"/>
    </source>
</evidence>
<dbReference type="InterPro" id="IPR003877">
    <property type="entry name" value="SPRY_dom"/>
</dbReference>
<dbReference type="InterPro" id="IPR013320">
    <property type="entry name" value="ConA-like_dom_sf"/>
</dbReference>
<feature type="domain" description="B30.2/SPRY" evidence="3">
    <location>
        <begin position="237"/>
        <end position="428"/>
    </location>
</feature>
<keyword evidence="4" id="KW-1185">Reference proteome</keyword>
<dbReference type="InterPro" id="IPR044736">
    <property type="entry name" value="Gid1/RanBPM/SPLA_SPRY"/>
</dbReference>
<dbReference type="Gene3D" id="2.60.120.920">
    <property type="match status" value="1"/>
</dbReference>
<evidence type="ECO:0000313" key="4">
    <source>
        <dbReference type="Proteomes" id="UP000887572"/>
    </source>
</evidence>
<dbReference type="AlphaFoldDB" id="A0A914IDW5"/>
<dbReference type="PROSITE" id="PS50188">
    <property type="entry name" value="B302_SPRY"/>
    <property type="match status" value="1"/>
</dbReference>
<dbReference type="InterPro" id="IPR043136">
    <property type="entry name" value="B30.2/SPRY_sf"/>
</dbReference>
<dbReference type="InterPro" id="IPR001870">
    <property type="entry name" value="B30.2/SPRY"/>
</dbReference>
<name>A0A914IDW5_GLORO</name>